<dbReference type="PANTHER" id="PTHR46701">
    <property type="entry name" value="GLYCOSYLTRANSFERASE-LIKE KOBITO 1"/>
    <property type="match status" value="1"/>
</dbReference>
<dbReference type="Gramene" id="GBG80153">
    <property type="protein sequence ID" value="GBG80153"/>
    <property type="gene ID" value="CBR_g30521"/>
</dbReference>
<keyword evidence="2" id="KW-0472">Membrane</keyword>
<evidence type="ECO:0000256" key="2">
    <source>
        <dbReference type="SAM" id="Phobius"/>
    </source>
</evidence>
<feature type="region of interest" description="Disordered" evidence="1">
    <location>
        <begin position="448"/>
        <end position="479"/>
    </location>
</feature>
<keyword evidence="2" id="KW-1133">Transmembrane helix</keyword>
<dbReference type="GO" id="GO:0009737">
    <property type="term" value="P:response to abscisic acid"/>
    <property type="evidence" value="ECO:0007669"/>
    <property type="project" value="InterPro"/>
</dbReference>
<dbReference type="OrthoDB" id="433309at2759"/>
<organism evidence="3 4">
    <name type="scientific">Chara braunii</name>
    <name type="common">Braun's stonewort</name>
    <dbReference type="NCBI Taxonomy" id="69332"/>
    <lineage>
        <taxon>Eukaryota</taxon>
        <taxon>Viridiplantae</taxon>
        <taxon>Streptophyta</taxon>
        <taxon>Charophyceae</taxon>
        <taxon>Charales</taxon>
        <taxon>Characeae</taxon>
        <taxon>Chara</taxon>
    </lineage>
</organism>
<reference evidence="3 4" key="1">
    <citation type="journal article" date="2018" name="Cell">
        <title>The Chara Genome: Secondary Complexity and Implications for Plant Terrestrialization.</title>
        <authorList>
            <person name="Nishiyama T."/>
            <person name="Sakayama H."/>
            <person name="Vries J.D."/>
            <person name="Buschmann H."/>
            <person name="Saint-Marcoux D."/>
            <person name="Ullrich K.K."/>
            <person name="Haas F.B."/>
            <person name="Vanderstraeten L."/>
            <person name="Becker D."/>
            <person name="Lang D."/>
            <person name="Vosolsobe S."/>
            <person name="Rombauts S."/>
            <person name="Wilhelmsson P.K.I."/>
            <person name="Janitza P."/>
            <person name="Kern R."/>
            <person name="Heyl A."/>
            <person name="Rumpler F."/>
            <person name="Villalobos L.I.A.C."/>
            <person name="Clay J.M."/>
            <person name="Skokan R."/>
            <person name="Toyoda A."/>
            <person name="Suzuki Y."/>
            <person name="Kagoshima H."/>
            <person name="Schijlen E."/>
            <person name="Tajeshwar N."/>
            <person name="Catarino B."/>
            <person name="Hetherington A.J."/>
            <person name="Saltykova A."/>
            <person name="Bonnot C."/>
            <person name="Breuninger H."/>
            <person name="Symeonidi A."/>
            <person name="Radhakrishnan G.V."/>
            <person name="Van Nieuwerburgh F."/>
            <person name="Deforce D."/>
            <person name="Chang C."/>
            <person name="Karol K.G."/>
            <person name="Hedrich R."/>
            <person name="Ulvskov P."/>
            <person name="Glockner G."/>
            <person name="Delwiche C.F."/>
            <person name="Petrasek J."/>
            <person name="Van de Peer Y."/>
            <person name="Friml J."/>
            <person name="Beilby M."/>
            <person name="Dolan L."/>
            <person name="Kohara Y."/>
            <person name="Sugano S."/>
            <person name="Fujiyama A."/>
            <person name="Delaux P.-M."/>
            <person name="Quint M."/>
            <person name="TheiBen G."/>
            <person name="Hagemann M."/>
            <person name="Harholt J."/>
            <person name="Dunand C."/>
            <person name="Zachgo S."/>
            <person name="Langdale J."/>
            <person name="Maumus F."/>
            <person name="Straeten D.V.D."/>
            <person name="Gould S.B."/>
            <person name="Rensing S.A."/>
        </authorList>
    </citation>
    <scope>NUCLEOTIDE SEQUENCE [LARGE SCALE GENOMIC DNA]</scope>
    <source>
        <strain evidence="3 4">S276</strain>
    </source>
</reference>
<proteinExistence type="predicted"/>
<evidence type="ECO:0008006" key="5">
    <source>
        <dbReference type="Google" id="ProtNLM"/>
    </source>
</evidence>
<dbReference type="EMBL" id="BFEA01000338">
    <property type="protein sequence ID" value="GBG80153.1"/>
    <property type="molecule type" value="Genomic_DNA"/>
</dbReference>
<keyword evidence="4" id="KW-1185">Reference proteome</keyword>
<dbReference type="InterPro" id="IPR044224">
    <property type="entry name" value="KOBITO1-like"/>
</dbReference>
<accession>A0A388LD68</accession>
<sequence length="498" mass="57198">MAAYRGHQPLNGANSSSSRVICYLTVLPIFLAAFAFFLSWKGEYNDPNIIDKIWADGEGQLDSPIWRNPPGPSNTVRCETRGGVKLPTYPQRANWRAPVKQNPGPKISVTTSTSGSVEQLVPWILYHKTLGVDQFYLFAEGKAAAPNATSILRRIKGVKVIVRDKELEELQARSRIWNETWLSSFFYRPCNYELFVKQTLNMEMAIAFSREAGMDWILHIDTDELMWPAGVEDFSLKKLFHDVDPKVDTIVFPNYESAIEREDIKHPFTEVTLFKKNYDHVPREVYFGHYKEATRDNPNYFLTYGNGKSAARIIDGLRPNGAHRFHNYIKPPNEIKHVEGAVLHYTYCKFSDVTSRRDRCGCKPTKEDTKRCFMLEFDREAFIIAKTRTIPEMFEWYKKRVVWYDAEAKDKLIRRGLFMRIFAPQLILRGYEETGMITKVMTVGDMEDEVDIPGNNRSDGATDREELGTPTVEGGLRPHAGFRKADHIFLTDGHAAKQ</sequence>
<dbReference type="GO" id="GO:0030244">
    <property type="term" value="P:cellulose biosynthetic process"/>
    <property type="evidence" value="ECO:0007669"/>
    <property type="project" value="InterPro"/>
</dbReference>
<dbReference type="PANTHER" id="PTHR46701:SF7">
    <property type="entry name" value="GLYCOSYLTRANSFERASE-LIKE KOBITO 1"/>
    <property type="match status" value="1"/>
</dbReference>
<gene>
    <name evidence="3" type="ORF">CBR_g30521</name>
</gene>
<dbReference type="OMA" id="CKPTRAD"/>
<dbReference type="STRING" id="69332.A0A388LD68"/>
<dbReference type="Pfam" id="PF13704">
    <property type="entry name" value="Glyco_tranf_2_4"/>
    <property type="match status" value="1"/>
</dbReference>
<dbReference type="Proteomes" id="UP000265515">
    <property type="component" value="Unassembled WGS sequence"/>
</dbReference>
<protein>
    <recommendedName>
        <fullName evidence="5">Glycosyltransferase family 92 protein</fullName>
    </recommendedName>
</protein>
<name>A0A388LD68_CHABU</name>
<evidence type="ECO:0000256" key="1">
    <source>
        <dbReference type="SAM" id="MobiDB-lite"/>
    </source>
</evidence>
<feature type="transmembrane region" description="Helical" evidence="2">
    <location>
        <begin position="20"/>
        <end position="40"/>
    </location>
</feature>
<evidence type="ECO:0000313" key="4">
    <source>
        <dbReference type="Proteomes" id="UP000265515"/>
    </source>
</evidence>
<keyword evidence="2" id="KW-0812">Transmembrane</keyword>
<evidence type="ECO:0000313" key="3">
    <source>
        <dbReference type="EMBL" id="GBG80153.1"/>
    </source>
</evidence>
<comment type="caution">
    <text evidence="3">The sequence shown here is derived from an EMBL/GenBank/DDBJ whole genome shotgun (WGS) entry which is preliminary data.</text>
</comment>
<dbReference type="AlphaFoldDB" id="A0A388LD68"/>